<proteinExistence type="inferred from homology"/>
<feature type="domain" description="Single" evidence="8">
    <location>
        <begin position="43"/>
        <end position="110"/>
    </location>
</feature>
<dbReference type="InterPro" id="IPR029277">
    <property type="entry name" value="SVWC_dom"/>
</dbReference>
<organism evidence="9">
    <name type="scientific">Scolopendra viridis</name>
    <name type="common">Giant centipede</name>
    <dbReference type="NCBI Taxonomy" id="118503"/>
    <lineage>
        <taxon>Eukaryota</taxon>
        <taxon>Metazoa</taxon>
        <taxon>Ecdysozoa</taxon>
        <taxon>Arthropoda</taxon>
        <taxon>Myriapoda</taxon>
        <taxon>Chilopoda</taxon>
        <taxon>Pleurostigmophora</taxon>
        <taxon>Scolopendromorpha</taxon>
        <taxon>Scolopendridae</taxon>
        <taxon>Scolopendra</taxon>
    </lineage>
</organism>
<comment type="similarity">
    <text evidence="2">Belongs to the scoloptoxin-16 family.</text>
</comment>
<evidence type="ECO:0000313" key="9">
    <source>
        <dbReference type="EMBL" id="MIC88597.1"/>
    </source>
</evidence>
<evidence type="ECO:0000256" key="2">
    <source>
        <dbReference type="ARBA" id="ARBA00006947"/>
    </source>
</evidence>
<dbReference type="GO" id="GO:0005576">
    <property type="term" value="C:extracellular region"/>
    <property type="evidence" value="ECO:0007669"/>
    <property type="project" value="UniProtKB-SubCell"/>
</dbReference>
<keyword evidence="5 7" id="KW-0732">Signal</keyword>
<dbReference type="AlphaFoldDB" id="A0A4D5R915"/>
<name>A0A4D5R915_SCOVI</name>
<reference evidence="9" key="1">
    <citation type="journal article" date="2018" name="Toxicon">
        <title>Venom-gland transcriptomics and venom proteomics of the giant Florida blue centipede, Scolopendra viridis.</title>
        <authorList>
            <person name="Ward M.J."/>
            <person name="Rokyta D.R."/>
        </authorList>
    </citation>
    <scope>NUCLEOTIDE SEQUENCE</scope>
    <source>
        <tissue evidence="9">Venom gland</tissue>
    </source>
</reference>
<feature type="signal peptide" evidence="7">
    <location>
        <begin position="1"/>
        <end position="29"/>
    </location>
</feature>
<evidence type="ECO:0000256" key="3">
    <source>
        <dbReference type="ARBA" id="ARBA00022525"/>
    </source>
</evidence>
<keyword evidence="3" id="KW-0964">Secreted</keyword>
<evidence type="ECO:0000256" key="6">
    <source>
        <dbReference type="ARBA" id="ARBA00023157"/>
    </source>
</evidence>
<dbReference type="Pfam" id="PF15430">
    <property type="entry name" value="SVWC"/>
    <property type="match status" value="1"/>
</dbReference>
<evidence type="ECO:0000259" key="8">
    <source>
        <dbReference type="Pfam" id="PF15430"/>
    </source>
</evidence>
<dbReference type="EMBL" id="GGNE01000056">
    <property type="protein sequence ID" value="MIC88597.1"/>
    <property type="molecule type" value="Transcribed_RNA"/>
</dbReference>
<keyword evidence="4" id="KW-0800">Toxin</keyword>
<gene>
    <name evidence="9" type="primary">SLPTX16</name>
</gene>
<evidence type="ECO:0000256" key="7">
    <source>
        <dbReference type="SAM" id="SignalP"/>
    </source>
</evidence>
<accession>A0A4D5R915</accession>
<dbReference type="GO" id="GO:0090729">
    <property type="term" value="F:toxin activity"/>
    <property type="evidence" value="ECO:0007669"/>
    <property type="project" value="UniProtKB-KW"/>
</dbReference>
<protein>
    <submittedName>
        <fullName evidence="9">SLPTX16</fullName>
    </submittedName>
</protein>
<comment type="subcellular location">
    <subcellularLocation>
        <location evidence="1">Secreted</location>
    </subcellularLocation>
</comment>
<sequence>MALPSTTTPLLYFSLFVYTLLLFAQETEAAERQYKTDSLDGKCVGEDGQLHAPTETWYNDNDCSEHNCVNDKTGYYEIIRRCTLIVYPPECRLMNGTGTRYPKCCCGVTCELD</sequence>
<evidence type="ECO:0000256" key="1">
    <source>
        <dbReference type="ARBA" id="ARBA00004613"/>
    </source>
</evidence>
<keyword evidence="6" id="KW-1015">Disulfide bond</keyword>
<evidence type="ECO:0000256" key="5">
    <source>
        <dbReference type="ARBA" id="ARBA00022729"/>
    </source>
</evidence>
<evidence type="ECO:0000256" key="4">
    <source>
        <dbReference type="ARBA" id="ARBA00022656"/>
    </source>
</evidence>
<feature type="chain" id="PRO_5020021048" evidence="7">
    <location>
        <begin position="30"/>
        <end position="113"/>
    </location>
</feature>